<sequence length="1267" mass="148454">MEISNTWSNYNILLNTILENSRSLYLGFNDGILQLYSCEENIKQEIKLEMSRYLNTIPSIVYSFPFSFCLSNFDFRDIISNSYYNYLSVDKDTWIINSFSNFYDIIESIGNCMDKILSNALAQESDFLLEPIIDSKKQIWAIHQKMRNYSINNPNEEFAFGQNTLICNYSMILDLEGSPRITGVVINGSEYQAPIFTTETKSQDLDRTNLTYNGVDIKTEEVEEINHDHILLETQTNNSDQLYPNQLSSIGQEFEDRTFQRKLIELDYLNQLRTIIQERNHFFVNKTISRALNNSTSVLDNNDSSKSPFNRTIYIPTSSILSNIEVFSEGMKELERNLSNNLVGSIIFIQILSLIIILISMLFVVFIFIPLILVENEKGKEIFSNYGFLILERYKYFSRKYSNEISSSLTEFYLLFEQLFSIIHKMVEKPKKNYAINTKKINEAQNFDNTKNVELIFIYKQLIGIIKFKLFYLRKFSICSSYCLALINEYHKNLNIEDINENNTNMNSILEIVSKLIDGNSLMIEVRTKTNNEQINNIDFFKSILIYIIISNLVYLTNSILGENKRIKLISEKKSIILSIGSEEENRYLLNNQFILLNILNSIGENCSSNIDECFEEFVIENNWLNILIEQLNLEFSIRTNSKEILIEISSKNNTKKVILCPGEKNIKNEILENGLFVLILENNNSYQNYIIEEECSKMGINFIQTKFSNLNLISAVKMEFLIIFVNKMFIKLDEIIKKVSEMINDQSTLRELIIFWLENDEIVPDGLIFSDNLDESNQNLYYLLDNNPLSIEHVNNRKLTKTKINQYFLKKQLSHSNLQKLLSMFFPKKTKTDYQYLTMCSPLQNIINIIDNNIIFQLSTKNFFANDFIFKLNNLKYYEESYNYNESKYLFDKFTKINNNDIPIKDLRHSLSIYSMTRPFDWKKNIDQKSVKLSFINSESQNRESNYEILTTQLLIISEDELTRKIGNAIKDVLLLLSIDKIQERTDMLMNFWLFIKRSIFIKNEKLLQYYCPPLVFHCIFVLKILIKNSINLIENVAFDFNNILALIISFISIPFIKPGISSNTILFSSEIIPVYTNELPPLESQICNILESVLSLPKFSNLFDDFEVISFGIKKWIEDNAKDQKPIGATFKAFEPIINHIVCDSNALFVSILFNAILYSQPMFEKEYSVAWIKRWITQKYWEDKFEELINTSFNAKISVQVRKFPNGSDLFNNFTIPWLNAIYQFDQLYSRNSYEGSFFVESFSRIKSNFDAWNEEYKKNTWDI</sequence>
<dbReference type="VEuPathDB" id="CryptoDB:cubi_00550"/>
<name>A0A1J4MCP3_9CRYT</name>
<keyword evidence="1" id="KW-0472">Membrane</keyword>
<dbReference type="OrthoDB" id="341971at2759"/>
<gene>
    <name evidence="2" type="ORF">cubi_00550</name>
</gene>
<dbReference type="RefSeq" id="XP_028873362.1">
    <property type="nucleotide sequence ID" value="XM_029017564.1"/>
</dbReference>
<protein>
    <submittedName>
        <fullName evidence="2">Uncharacterized protein</fullName>
    </submittedName>
</protein>
<reference evidence="2 3" key="1">
    <citation type="submission" date="2016-10" db="EMBL/GenBank/DDBJ databases">
        <title>Reductive evolution of mitochondrial metabolism and differential evolution of invasion-related proteins in Cryptosporidium.</title>
        <authorList>
            <person name="Liu S."/>
            <person name="Roellig D.M."/>
            <person name="Guo Y."/>
            <person name="Li N."/>
            <person name="Frace M.A."/>
            <person name="Tang K."/>
            <person name="Zhang L."/>
            <person name="Feng Y."/>
            <person name="Xiao L."/>
        </authorList>
    </citation>
    <scope>NUCLEOTIDE SEQUENCE [LARGE SCALE GENOMIC DNA]</scope>
    <source>
        <strain evidence="2">39726</strain>
    </source>
</reference>
<feature type="transmembrane region" description="Helical" evidence="1">
    <location>
        <begin position="544"/>
        <end position="561"/>
    </location>
</feature>
<proteinExistence type="predicted"/>
<organism evidence="2 3">
    <name type="scientific">Cryptosporidium ubiquitum</name>
    <dbReference type="NCBI Taxonomy" id="857276"/>
    <lineage>
        <taxon>Eukaryota</taxon>
        <taxon>Sar</taxon>
        <taxon>Alveolata</taxon>
        <taxon>Apicomplexa</taxon>
        <taxon>Conoidasida</taxon>
        <taxon>Coccidia</taxon>
        <taxon>Eucoccidiorida</taxon>
        <taxon>Eimeriorina</taxon>
        <taxon>Cryptosporidiidae</taxon>
        <taxon>Cryptosporidium</taxon>
    </lineage>
</organism>
<dbReference type="Proteomes" id="UP000186176">
    <property type="component" value="Unassembled WGS sequence"/>
</dbReference>
<dbReference type="AlphaFoldDB" id="A0A1J4MCP3"/>
<accession>A0A1J4MCP3</accession>
<dbReference type="GeneID" id="39977343"/>
<evidence type="ECO:0000313" key="2">
    <source>
        <dbReference type="EMBL" id="OII71743.1"/>
    </source>
</evidence>
<feature type="transmembrane region" description="Helical" evidence="1">
    <location>
        <begin position="347"/>
        <end position="374"/>
    </location>
</feature>
<dbReference type="EMBL" id="LRBP01000027">
    <property type="protein sequence ID" value="OII71743.1"/>
    <property type="molecule type" value="Genomic_DNA"/>
</dbReference>
<comment type="caution">
    <text evidence="2">The sequence shown here is derived from an EMBL/GenBank/DDBJ whole genome shotgun (WGS) entry which is preliminary data.</text>
</comment>
<keyword evidence="1" id="KW-0812">Transmembrane</keyword>
<keyword evidence="3" id="KW-1185">Reference proteome</keyword>
<evidence type="ECO:0000313" key="3">
    <source>
        <dbReference type="Proteomes" id="UP000186176"/>
    </source>
</evidence>
<evidence type="ECO:0000256" key="1">
    <source>
        <dbReference type="SAM" id="Phobius"/>
    </source>
</evidence>
<keyword evidence="1" id="KW-1133">Transmembrane helix</keyword>